<evidence type="ECO:0000313" key="3">
    <source>
        <dbReference type="Proteomes" id="UP001152867"/>
    </source>
</evidence>
<keyword evidence="3" id="KW-1185">Reference proteome</keyword>
<proteinExistence type="predicted"/>
<sequence length="142" mass="16162">MNDFIKSIVKTVTERYGTSDPFVIADKSGISIRYVPFDKEPLGQAINFHGQPMILIADILKDSRQRYFVCAHELGHAIEHEDLAGYYASNNHNKGKIEVEADKFAVVLLSELYVEENDDYPHNWSDLVHSYGFPSWNGSQII</sequence>
<evidence type="ECO:0000313" key="2">
    <source>
        <dbReference type="EMBL" id="MDF9914874.1"/>
    </source>
</evidence>
<dbReference type="Proteomes" id="UP001152867">
    <property type="component" value="Unassembled WGS sequence"/>
</dbReference>
<feature type="domain" description="IrrE N-terminal-like" evidence="1">
    <location>
        <begin position="25"/>
        <end position="109"/>
    </location>
</feature>
<gene>
    <name evidence="2" type="ORF">NNA32_11550</name>
</gene>
<comment type="caution">
    <text evidence="2">The sequence shown here is derived from an EMBL/GenBank/DDBJ whole genome shotgun (WGS) entry which is preliminary data.</text>
</comment>
<dbReference type="EMBL" id="JANDJP010000021">
    <property type="protein sequence ID" value="MDF9914874.1"/>
    <property type="molecule type" value="Genomic_DNA"/>
</dbReference>
<dbReference type="Pfam" id="PF06114">
    <property type="entry name" value="Peptidase_M78"/>
    <property type="match status" value="1"/>
</dbReference>
<accession>A0ABT6DFF9</accession>
<dbReference type="Gene3D" id="1.10.10.2910">
    <property type="match status" value="1"/>
</dbReference>
<dbReference type="RefSeq" id="WP_178943177.1">
    <property type="nucleotide sequence ID" value="NZ_JAIWJG010000018.1"/>
</dbReference>
<dbReference type="InterPro" id="IPR010359">
    <property type="entry name" value="IrrE_HExxH"/>
</dbReference>
<organism evidence="2 3">
    <name type="scientific">Furfurilactobacillus milii</name>
    <dbReference type="NCBI Taxonomy" id="2888272"/>
    <lineage>
        <taxon>Bacteria</taxon>
        <taxon>Bacillati</taxon>
        <taxon>Bacillota</taxon>
        <taxon>Bacilli</taxon>
        <taxon>Lactobacillales</taxon>
        <taxon>Lactobacillaceae</taxon>
        <taxon>Furfurilactobacillus</taxon>
    </lineage>
</organism>
<protein>
    <submittedName>
        <fullName evidence="2">ImmA/IrrE family metallo-endopeptidase</fullName>
    </submittedName>
</protein>
<name>A0ABT6DFF9_9LACO</name>
<evidence type="ECO:0000259" key="1">
    <source>
        <dbReference type="Pfam" id="PF06114"/>
    </source>
</evidence>
<reference evidence="2" key="1">
    <citation type="submission" date="2022-06" db="EMBL/GenBank/DDBJ databases">
        <title>Antifungal cultures and metabolites of lactic acid bacteria for use in dairy fermentations.</title>
        <authorList>
            <person name="Zhao Z."/>
            <person name="Gaenzle M."/>
        </authorList>
    </citation>
    <scope>NUCLEOTIDE SEQUENCE</scope>
    <source>
        <strain evidence="2">FUA3126</strain>
    </source>
</reference>